<comment type="caution">
    <text evidence="4">The sequence shown here is derived from an EMBL/GenBank/DDBJ whole genome shotgun (WGS) entry which is preliminary data.</text>
</comment>
<feature type="region of interest" description="Disordered" evidence="3">
    <location>
        <begin position="511"/>
        <end position="537"/>
    </location>
</feature>
<feature type="region of interest" description="Disordered" evidence="3">
    <location>
        <begin position="1395"/>
        <end position="1430"/>
    </location>
</feature>
<feature type="compositionally biased region" description="Low complexity" evidence="3">
    <location>
        <begin position="1089"/>
        <end position="1109"/>
    </location>
</feature>
<evidence type="ECO:0000256" key="1">
    <source>
        <dbReference type="ARBA" id="ARBA00006180"/>
    </source>
</evidence>
<accession>A0A813HSR8</accession>
<proteinExistence type="inferred from homology"/>
<dbReference type="PANTHER" id="PTHR12634:SF8">
    <property type="entry name" value="FIERY MOUNTAIN, ISOFORM D"/>
    <property type="match status" value="1"/>
</dbReference>
<feature type="region of interest" description="Disordered" evidence="3">
    <location>
        <begin position="751"/>
        <end position="1110"/>
    </location>
</feature>
<feature type="compositionally biased region" description="Acidic residues" evidence="3">
    <location>
        <begin position="776"/>
        <end position="790"/>
    </location>
</feature>
<comment type="similarity">
    <text evidence="1">Belongs to the SAPS family.</text>
</comment>
<dbReference type="GO" id="GO:0019903">
    <property type="term" value="F:protein phosphatase binding"/>
    <property type="evidence" value="ECO:0007669"/>
    <property type="project" value="InterPro"/>
</dbReference>
<name>A0A813HSR8_POLGL</name>
<sequence length="1839" mass="198053">VCQTVRDYLLQHSSYTAKRIKVAGKIVQVHNLKRSRRALWTSSAQMQKLLCLRAWYTHLGKHQSHFKKLKCRSDVCTFCHKYDKVFLPSLRTLLSQSESKMIAHQPDYWKAIQVYWNSLKRQGKTDPDDQCSLQYVRAAIKYMRRMLAARAALPVPDVAGALGARLEFHKDEADAMAALAKANVILECCEHHFSGVKRQHGFREDKVDNLEHHCVDIQLDFMEHMTTPLGPEEAQDWFWATARQSITTLGFYAHYWLNGVEHRQYFHFISDILNHDSAFAVQAFGDLLLRLGLSDQRTVLHVFADCGPHFRSYEFLWCLVEVCKSKFPTVFLHFLLERHGKGLNDGQFGLQRRWAVDYARDHVISDVSDMKGALEAGAMMTMSLDPPQLEESWRVSYRKTEPEKDNLNVGVLQRRLDHQKHAKLANLASRADPEIVKLARGQRREAKRKAKYLRPAATSLLSTVIIHTHTGRNCTSACASTPTLSPLSPPHMLAEEDDMVNVGIDEPVVNEAASTRSEPRSPPCSPSPTLRGDNSDEWLERRTMSLMRELSGHFPRFRELLDTTLTQSSSLAMPQGSIQPVGSTALEVVNLVSTLARTGSEVILEAVLNNQLLPRCLEVFFRCPWSSLLHNSVRLLFSEVVSCTEGSRPQLLRQLLTEANFAEKLVEEYSAEAEVKASATRQRHSRVGYMGHLFLMSGELRDFGSEQSPEVGKLLASTSGWVDVVLPALDSTLRVLNEQLGGGVPFSDRNLASSGLGDMSPHTDMGTSSTGMEQDFVLDDQPDFEDDDNFDYSGRGRDDEGPAFDVGHASRGDREDFEDSFDPDGLGSVSGNAPAGQEQAWTPGEGMVSAEPEWPPLSPALQEQQPPSQAESPWVASWDASAARTETGWADGFPGSSWPERREMPAMPVGGTHEAQASSGSSSFWDMDASASSQEASAGPSEDAAPQSRVAEAPAFTASFPSSEPSGGGGGVSGFASSTGSSEAPWPPPAAEFFTPQASTLQPETPAPSSATASSGPVGAENLFALLGGGNMPVGPSERLSAASKQPSDASGQQWPLPASSGDASSLTPLAAGGAGPVVHQPDMFPDTSAPLPSAVSSAATPSAGPADAQVGDLSWMADFDPLAGGGGGGASAAVAQSGGPAASHFGALPSSSPRQMVDSGSIERRKTQSGNCTPWLIVSTAGADFEDLGNEACLKQGAATYIVDGVNSEVVSSKKEVIDGVAGIMCHLSMTLKPSLDPSHVAEFLAFIVMQGAEFCSFSELSAETLFAATAVYAAVGHQSTAAFCVQQGILNLTCRHAGWSSCIDLCIQCDKQLGHFNRGRGLLGGGAQGEPWHSTVQLGTPHWPSETYDASAAAGQWDRHGFAAQAMSAPWSGHSLRRPGGVMDWPRWQDASPLRSLDSVSGPPTIRSVSPMRQQARTPSPQPRQQLPLGRMQEACHGLDQEKRHIFDELRSRTAEADSLAREAESLREQIREEQERRRSRTADLSEQLSGLERENKQLQMRLGQVQVQDSSKLSNGTVLKREVVAKTMELEKLMREFQQIHQDKLFLGVSAIANDMLALCGSGGSGDFRMVPAPSVSSRNAVAPPAAAFSAACGARQFPGPADGASLPPSPCPSVAPIDPETQQALKRRLQSLGDVVVFSSDKFDACSASGRGIPPGALRVRPRRCDHVFLVEVLMPYWAEGLCPVCRCSFAYSRACDAGFDDCDRYSSVSTSVSQSAKANAHASRLGAHRLAQHPSGSDDGSAVVSSSGAGAASLRGPKTLRAMVSEQNARSPSMSMASGGGCWSNSGTRSVASALEASPGGRNGRGARSPSQKSAEAVSVSHSGTSSAQRGRPL</sequence>
<organism evidence="4 5">
    <name type="scientific">Polarella glacialis</name>
    <name type="common">Dinoflagellate</name>
    <dbReference type="NCBI Taxonomy" id="89957"/>
    <lineage>
        <taxon>Eukaryota</taxon>
        <taxon>Sar</taxon>
        <taxon>Alveolata</taxon>
        <taxon>Dinophyceae</taxon>
        <taxon>Suessiales</taxon>
        <taxon>Suessiaceae</taxon>
        <taxon>Polarella</taxon>
    </lineage>
</organism>
<gene>
    <name evidence="4" type="ORF">PGLA2088_LOCUS2116</name>
</gene>
<reference evidence="4" key="1">
    <citation type="submission" date="2021-02" db="EMBL/GenBank/DDBJ databases">
        <authorList>
            <person name="Dougan E. K."/>
            <person name="Rhodes N."/>
            <person name="Thang M."/>
            <person name="Chan C."/>
        </authorList>
    </citation>
    <scope>NUCLEOTIDE SEQUENCE</scope>
</reference>
<evidence type="ECO:0000313" key="5">
    <source>
        <dbReference type="Proteomes" id="UP000626109"/>
    </source>
</evidence>
<feature type="compositionally biased region" description="Basic and acidic residues" evidence="3">
    <location>
        <begin position="1459"/>
        <end position="1486"/>
    </location>
</feature>
<dbReference type="PANTHER" id="PTHR12634">
    <property type="entry name" value="SIT4 YEAST -ASSOCIATING PROTEIN-RELATED"/>
    <property type="match status" value="1"/>
</dbReference>
<keyword evidence="2" id="KW-0131">Cell cycle</keyword>
<feature type="compositionally biased region" description="Polar residues" evidence="3">
    <location>
        <begin position="1043"/>
        <end position="1054"/>
    </location>
</feature>
<feature type="compositionally biased region" description="Low complexity" evidence="3">
    <location>
        <begin position="1740"/>
        <end position="1758"/>
    </location>
</feature>
<feature type="compositionally biased region" description="Polar residues" evidence="3">
    <location>
        <begin position="915"/>
        <end position="936"/>
    </location>
</feature>
<protein>
    <submittedName>
        <fullName evidence="4">Uncharacterized protein</fullName>
    </submittedName>
</protein>
<feature type="compositionally biased region" description="Low complexity" evidence="3">
    <location>
        <begin position="859"/>
        <end position="873"/>
    </location>
</feature>
<dbReference type="Proteomes" id="UP000626109">
    <property type="component" value="Unassembled WGS sequence"/>
</dbReference>
<feature type="region of interest" description="Disordered" evidence="3">
    <location>
        <begin position="1735"/>
        <end position="1763"/>
    </location>
</feature>
<dbReference type="Pfam" id="PF04499">
    <property type="entry name" value="SAPS"/>
    <property type="match status" value="1"/>
</dbReference>
<evidence type="ECO:0000256" key="2">
    <source>
        <dbReference type="ARBA" id="ARBA00023306"/>
    </source>
</evidence>
<evidence type="ECO:0000256" key="3">
    <source>
        <dbReference type="SAM" id="MobiDB-lite"/>
    </source>
</evidence>
<feature type="region of interest" description="Disordered" evidence="3">
    <location>
        <begin position="1793"/>
        <end position="1839"/>
    </location>
</feature>
<dbReference type="InterPro" id="IPR007587">
    <property type="entry name" value="SAPS"/>
</dbReference>
<feature type="compositionally biased region" description="Polar residues" evidence="3">
    <location>
        <begin position="1409"/>
        <end position="1427"/>
    </location>
</feature>
<dbReference type="GO" id="GO:0019888">
    <property type="term" value="F:protein phosphatase regulator activity"/>
    <property type="evidence" value="ECO:0007669"/>
    <property type="project" value="TreeGrafter"/>
</dbReference>
<feature type="compositionally biased region" description="Low complexity" evidence="3">
    <location>
        <begin position="974"/>
        <end position="984"/>
    </location>
</feature>
<dbReference type="EMBL" id="CAJNNW010001692">
    <property type="protein sequence ID" value="CAE8640432.1"/>
    <property type="molecule type" value="Genomic_DNA"/>
</dbReference>
<feature type="region of interest" description="Disordered" evidence="3">
    <location>
        <begin position="1459"/>
        <end position="1493"/>
    </location>
</feature>
<feature type="compositionally biased region" description="Low complexity" evidence="3">
    <location>
        <begin position="1003"/>
        <end position="1020"/>
    </location>
</feature>
<feature type="compositionally biased region" description="Polar residues" evidence="3">
    <location>
        <begin position="1814"/>
        <end position="1839"/>
    </location>
</feature>
<feature type="non-terminal residue" evidence="4">
    <location>
        <position position="1"/>
    </location>
</feature>
<evidence type="ECO:0000313" key="4">
    <source>
        <dbReference type="EMBL" id="CAE8640432.1"/>
    </source>
</evidence>